<reference evidence="9" key="1">
    <citation type="journal article" date="2017" name="Nat. Microbiol.">
        <title>Global analysis of biosynthetic gene clusters reveals vast potential of secondary metabolite production in Penicillium species.</title>
        <authorList>
            <person name="Nielsen J.C."/>
            <person name="Grijseels S."/>
            <person name="Prigent S."/>
            <person name="Ji B."/>
            <person name="Dainat J."/>
            <person name="Nielsen K.F."/>
            <person name="Frisvad J.C."/>
            <person name="Workman M."/>
            <person name="Nielsen J."/>
        </authorList>
    </citation>
    <scope>NUCLEOTIDE SEQUENCE [LARGE SCALE GENOMIC DNA]</scope>
    <source>
        <strain evidence="9">IBT 13039</strain>
    </source>
</reference>
<dbReference type="EMBL" id="MOOB01000046">
    <property type="protein sequence ID" value="OQE80466.1"/>
    <property type="molecule type" value="Genomic_DNA"/>
</dbReference>
<evidence type="ECO:0000256" key="2">
    <source>
        <dbReference type="ARBA" id="ARBA00023015"/>
    </source>
</evidence>
<evidence type="ECO:0000259" key="7">
    <source>
        <dbReference type="PROSITE" id="PS50048"/>
    </source>
</evidence>
<keyword evidence="5" id="KW-0539">Nucleus</keyword>
<dbReference type="SMART" id="SM00066">
    <property type="entry name" value="GAL4"/>
    <property type="match status" value="1"/>
</dbReference>
<dbReference type="InterPro" id="IPR001138">
    <property type="entry name" value="Zn2Cys6_DnaBD"/>
</dbReference>
<dbReference type="Gene3D" id="4.10.240.10">
    <property type="entry name" value="Zn(2)-C6 fungal-type DNA-binding domain"/>
    <property type="match status" value="1"/>
</dbReference>
<sequence length="751" mass="82304">MGPKKLTLSCSRCRASKLKCDRKEPCLECVKRDCAHLCTKDERQPRAKRTKTQHTEQSPNQASPEEDAPEVEETAQILEQFVDVVPLPTSGVAPDFANRYWESQDPQRENQKLGLIRDLVQALPEWHIVQLLYEVFVTRCQGPLGNVVHTPSFIKQADQLRHCLSMASPDTAIASTLSMDALAGLLLALVLGLAFHPTPSLLGVQLTPLAFRVEQLRASDEPAATWRSLGLRCLQGGISLFCGSISSLQAAIMLLLDTKETSLELDAVLVTAIAGARKLGLHRLGNASLDVSPSLNYGSATADPPQIRTEVAIRIWWTLVMRDWSRGQALGYYTIRPSQYNTRMPLHINDDDLLRTHGKILERPRSEFTILSYTIHALELSIIVRESIDLRDAANEPSQRRQHLNQKYEKYVASLPSYFRLGSTVGLTAMGPVAAIPVQRFMLHQQLWSLLLRLHRATLSTPIGRASCQQLAHNIINTQAQIQARCRVCGSLSTNETQLFNATVVLVLGLLFDSPSTEAERSSAQLSRLMTRDHIREAIELLHTKTSPDTCSGDVTPKDPLHGSASRSVVALEALMKLEENSGDDIKYNTASNQKLPLRHQVGEILKNLNTQNTPTDSPAPGLSTSTPGDTSLTLSMPIADGFPDLDVMPILSNGLSPNMWDFLDFQIPEDVVKEKSPMAGDIYGALGFTNALYPSQSSSLSGTRLTHESPSSLGSGSEPTLNPATTPSSADAFAAANFFDAMGNDGLPSW</sequence>
<keyword evidence="9" id="KW-1185">Reference proteome</keyword>
<dbReference type="STRING" id="60175.A0A1V6XZH9"/>
<evidence type="ECO:0000256" key="6">
    <source>
        <dbReference type="SAM" id="MobiDB-lite"/>
    </source>
</evidence>
<keyword evidence="4" id="KW-0804">Transcription</keyword>
<comment type="subcellular location">
    <subcellularLocation>
        <location evidence="1">Nucleus</location>
    </subcellularLocation>
</comment>
<dbReference type="OMA" id="FNTRMPL"/>
<feature type="region of interest" description="Disordered" evidence="6">
    <location>
        <begin position="610"/>
        <end position="629"/>
    </location>
</feature>
<dbReference type="AlphaFoldDB" id="A0A1V6XZH9"/>
<dbReference type="PROSITE" id="PS00463">
    <property type="entry name" value="ZN2_CY6_FUNGAL_1"/>
    <property type="match status" value="1"/>
</dbReference>
<evidence type="ECO:0000313" key="9">
    <source>
        <dbReference type="Proteomes" id="UP000191691"/>
    </source>
</evidence>
<organism evidence="8 9">
    <name type="scientific">Penicillium nalgiovense</name>
    <dbReference type="NCBI Taxonomy" id="60175"/>
    <lineage>
        <taxon>Eukaryota</taxon>
        <taxon>Fungi</taxon>
        <taxon>Dikarya</taxon>
        <taxon>Ascomycota</taxon>
        <taxon>Pezizomycotina</taxon>
        <taxon>Eurotiomycetes</taxon>
        <taxon>Eurotiomycetidae</taxon>
        <taxon>Eurotiales</taxon>
        <taxon>Aspergillaceae</taxon>
        <taxon>Penicillium</taxon>
    </lineage>
</organism>
<keyword evidence="2" id="KW-0805">Transcription regulation</keyword>
<evidence type="ECO:0000256" key="4">
    <source>
        <dbReference type="ARBA" id="ARBA00023163"/>
    </source>
</evidence>
<comment type="caution">
    <text evidence="8">The sequence shown here is derived from an EMBL/GenBank/DDBJ whole genome shotgun (WGS) entry which is preliminary data.</text>
</comment>
<dbReference type="PROSITE" id="PS50048">
    <property type="entry name" value="ZN2_CY6_FUNGAL_2"/>
    <property type="match status" value="1"/>
</dbReference>
<evidence type="ECO:0000256" key="5">
    <source>
        <dbReference type="ARBA" id="ARBA00023242"/>
    </source>
</evidence>
<dbReference type="InterPro" id="IPR036864">
    <property type="entry name" value="Zn2-C6_fun-type_DNA-bd_sf"/>
</dbReference>
<evidence type="ECO:0000313" key="8">
    <source>
        <dbReference type="EMBL" id="OQE80466.1"/>
    </source>
</evidence>
<dbReference type="PANTHER" id="PTHR31001">
    <property type="entry name" value="UNCHARACTERIZED TRANSCRIPTIONAL REGULATORY PROTEIN"/>
    <property type="match status" value="1"/>
</dbReference>
<feature type="region of interest" description="Disordered" evidence="6">
    <location>
        <begin position="698"/>
        <end position="728"/>
    </location>
</feature>
<accession>A0A1V6XZH9</accession>
<dbReference type="Proteomes" id="UP000191691">
    <property type="component" value="Unassembled WGS sequence"/>
</dbReference>
<protein>
    <recommendedName>
        <fullName evidence="7">Zn(2)-C6 fungal-type domain-containing protein</fullName>
    </recommendedName>
</protein>
<dbReference type="SUPFAM" id="SSF57701">
    <property type="entry name" value="Zn2/Cys6 DNA-binding domain"/>
    <property type="match status" value="1"/>
</dbReference>
<dbReference type="GO" id="GO:0005634">
    <property type="term" value="C:nucleus"/>
    <property type="evidence" value="ECO:0007669"/>
    <property type="project" value="UniProtKB-SubCell"/>
</dbReference>
<dbReference type="CDD" id="cd00067">
    <property type="entry name" value="GAL4"/>
    <property type="match status" value="1"/>
</dbReference>
<evidence type="ECO:0000256" key="3">
    <source>
        <dbReference type="ARBA" id="ARBA00023125"/>
    </source>
</evidence>
<keyword evidence="3" id="KW-0238">DNA-binding</keyword>
<dbReference type="GO" id="GO:0008270">
    <property type="term" value="F:zinc ion binding"/>
    <property type="evidence" value="ECO:0007669"/>
    <property type="project" value="InterPro"/>
</dbReference>
<name>A0A1V6XZH9_PENNA</name>
<dbReference type="GO" id="GO:0003677">
    <property type="term" value="F:DNA binding"/>
    <property type="evidence" value="ECO:0007669"/>
    <property type="project" value="UniProtKB-KW"/>
</dbReference>
<feature type="compositionally biased region" description="Low complexity" evidence="6">
    <location>
        <begin position="709"/>
        <end position="728"/>
    </location>
</feature>
<dbReference type="PANTHER" id="PTHR31001:SF90">
    <property type="entry name" value="CENTROMERE DNA-BINDING PROTEIN COMPLEX CBF3 SUBUNIT B"/>
    <property type="match status" value="1"/>
</dbReference>
<dbReference type="GO" id="GO:0000981">
    <property type="term" value="F:DNA-binding transcription factor activity, RNA polymerase II-specific"/>
    <property type="evidence" value="ECO:0007669"/>
    <property type="project" value="InterPro"/>
</dbReference>
<feature type="region of interest" description="Disordered" evidence="6">
    <location>
        <begin position="42"/>
        <end position="72"/>
    </location>
</feature>
<dbReference type="CDD" id="cd12148">
    <property type="entry name" value="fungal_TF_MHR"/>
    <property type="match status" value="1"/>
</dbReference>
<feature type="domain" description="Zn(2)-C6 fungal-type" evidence="7">
    <location>
        <begin position="9"/>
        <end position="40"/>
    </location>
</feature>
<dbReference type="InterPro" id="IPR050613">
    <property type="entry name" value="Sec_Metabolite_Reg"/>
</dbReference>
<evidence type="ECO:0000256" key="1">
    <source>
        <dbReference type="ARBA" id="ARBA00004123"/>
    </source>
</evidence>
<gene>
    <name evidence="8" type="ORF">PENNAL_c0046G07611</name>
</gene>
<proteinExistence type="predicted"/>